<keyword evidence="2" id="KW-0539">Nucleus</keyword>
<dbReference type="PROSITE" id="PS51320">
    <property type="entry name" value="TIFY"/>
    <property type="match status" value="1"/>
</dbReference>
<dbReference type="PANTHER" id="PTHR33077">
    <property type="entry name" value="PROTEIN TIFY 4A-RELATED-RELATED"/>
    <property type="match status" value="1"/>
</dbReference>
<evidence type="ECO:0000259" key="3">
    <source>
        <dbReference type="PROSITE" id="PS51320"/>
    </source>
</evidence>
<accession>A0AAF0WG91</accession>
<keyword evidence="2" id="KW-1184">Jasmonic acid signaling pathway</keyword>
<evidence type="ECO:0000313" key="4">
    <source>
        <dbReference type="EMBL" id="WOG89407.1"/>
    </source>
</evidence>
<keyword evidence="5" id="KW-1185">Reference proteome</keyword>
<dbReference type="EMBL" id="CP093344">
    <property type="protein sequence ID" value="WOG89407.1"/>
    <property type="molecule type" value="Genomic_DNA"/>
</dbReference>
<dbReference type="InterPro" id="IPR010399">
    <property type="entry name" value="Tify_dom"/>
</dbReference>
<reference evidence="4" key="1">
    <citation type="journal article" date="2016" name="Nat. Genet.">
        <title>A high-quality carrot genome assembly provides new insights into carotenoid accumulation and asterid genome evolution.</title>
        <authorList>
            <person name="Iorizzo M."/>
            <person name="Ellison S."/>
            <person name="Senalik D."/>
            <person name="Zeng P."/>
            <person name="Satapoomin P."/>
            <person name="Huang J."/>
            <person name="Bowman M."/>
            <person name="Iovene M."/>
            <person name="Sanseverino W."/>
            <person name="Cavagnaro P."/>
            <person name="Yildiz M."/>
            <person name="Macko-Podgorni A."/>
            <person name="Moranska E."/>
            <person name="Grzebelus E."/>
            <person name="Grzebelus D."/>
            <person name="Ashrafi H."/>
            <person name="Zheng Z."/>
            <person name="Cheng S."/>
            <person name="Spooner D."/>
            <person name="Van Deynze A."/>
            <person name="Simon P."/>
        </authorList>
    </citation>
    <scope>NUCLEOTIDE SEQUENCE</scope>
    <source>
        <tissue evidence="4">Leaf</tissue>
    </source>
</reference>
<feature type="domain" description="Tify" evidence="3">
    <location>
        <begin position="63"/>
        <end position="98"/>
    </location>
</feature>
<comment type="function">
    <text evidence="2">Repressor of jasmonate responses.</text>
</comment>
<reference evidence="4" key="2">
    <citation type="submission" date="2022-03" db="EMBL/GenBank/DDBJ databases">
        <title>Draft title - Genomic analysis of global carrot germplasm unveils the trajectory of domestication and the origin of high carotenoid orange carrot.</title>
        <authorList>
            <person name="Iorizzo M."/>
            <person name="Ellison S."/>
            <person name="Senalik D."/>
            <person name="Macko-Podgorni A."/>
            <person name="Grzebelus D."/>
            <person name="Bostan H."/>
            <person name="Rolling W."/>
            <person name="Curaba J."/>
            <person name="Simon P."/>
        </authorList>
    </citation>
    <scope>NUCLEOTIDE SEQUENCE</scope>
    <source>
        <tissue evidence="4">Leaf</tissue>
    </source>
</reference>
<protein>
    <recommendedName>
        <fullName evidence="2">Protein TIFY</fullName>
    </recommendedName>
    <alternativeName>
        <fullName evidence="2">Jasmonate ZIM domain-containing protein</fullName>
    </alternativeName>
</protein>
<dbReference type="AlphaFoldDB" id="A0AAF0WG91"/>
<evidence type="ECO:0000256" key="1">
    <source>
        <dbReference type="ARBA" id="ARBA00008614"/>
    </source>
</evidence>
<dbReference type="InterPro" id="IPR018467">
    <property type="entry name" value="CCT_CS"/>
</dbReference>
<dbReference type="Pfam" id="PF09425">
    <property type="entry name" value="Jas_motif"/>
    <property type="match status" value="1"/>
</dbReference>
<comment type="subcellular location">
    <subcellularLocation>
        <location evidence="2">Nucleus</location>
    </subcellularLocation>
</comment>
<name>A0AAF0WG91_DAUCS</name>
<sequence length="187" mass="20612">MSRSFLDGGESSGNAPPEKLRFSQTCNLLSQFLKGKGSIRDLNFGMFFLHVVFSPSFEKQASIDTRTAQMTIFYAGQVLVVDNLPAANAKEVMQLASKYNNANKAADNFCGTSKPSASATIQARDNQAQPPDSDLPIARRASLHRFLEKRKDRYEITNCAKVGDIIFLLFEEKIHIAVSIGSSNLMV</sequence>
<dbReference type="Proteomes" id="UP000077755">
    <property type="component" value="Chromosome 2"/>
</dbReference>
<gene>
    <name evidence="4" type="ORF">DCAR_0208645</name>
</gene>
<comment type="domain">
    <text evidence="2">The jas domain is required for interaction with COI1.</text>
</comment>
<dbReference type="GO" id="GO:0009611">
    <property type="term" value="P:response to wounding"/>
    <property type="evidence" value="ECO:0007669"/>
    <property type="project" value="UniProtKB-UniRule"/>
</dbReference>
<dbReference type="GO" id="GO:2000022">
    <property type="term" value="P:regulation of jasmonic acid mediated signaling pathway"/>
    <property type="evidence" value="ECO:0007669"/>
    <property type="project" value="UniProtKB-UniRule"/>
</dbReference>
<evidence type="ECO:0000313" key="5">
    <source>
        <dbReference type="Proteomes" id="UP000077755"/>
    </source>
</evidence>
<comment type="similarity">
    <text evidence="1 2">Belongs to the TIFY/JAZ family.</text>
</comment>
<proteinExistence type="inferred from homology"/>
<dbReference type="GO" id="GO:0005634">
    <property type="term" value="C:nucleus"/>
    <property type="evidence" value="ECO:0007669"/>
    <property type="project" value="UniProtKB-SubCell"/>
</dbReference>
<dbReference type="InterPro" id="IPR040390">
    <property type="entry name" value="TIFY/JAZ"/>
</dbReference>
<dbReference type="Pfam" id="PF06200">
    <property type="entry name" value="tify"/>
    <property type="match status" value="1"/>
</dbReference>
<evidence type="ECO:0000256" key="2">
    <source>
        <dbReference type="RuleBase" id="RU369065"/>
    </source>
</evidence>
<dbReference type="SMART" id="SM00979">
    <property type="entry name" value="TIFY"/>
    <property type="match status" value="1"/>
</dbReference>
<dbReference type="GO" id="GO:0031347">
    <property type="term" value="P:regulation of defense response"/>
    <property type="evidence" value="ECO:0007669"/>
    <property type="project" value="UniProtKB-UniRule"/>
</dbReference>
<dbReference type="PANTHER" id="PTHR33077:SF52">
    <property type="entry name" value="PROTEIN TIFY 11D"/>
    <property type="match status" value="1"/>
</dbReference>
<organism evidence="4 5">
    <name type="scientific">Daucus carota subsp. sativus</name>
    <name type="common">Carrot</name>
    <dbReference type="NCBI Taxonomy" id="79200"/>
    <lineage>
        <taxon>Eukaryota</taxon>
        <taxon>Viridiplantae</taxon>
        <taxon>Streptophyta</taxon>
        <taxon>Embryophyta</taxon>
        <taxon>Tracheophyta</taxon>
        <taxon>Spermatophyta</taxon>
        <taxon>Magnoliopsida</taxon>
        <taxon>eudicotyledons</taxon>
        <taxon>Gunneridae</taxon>
        <taxon>Pentapetalae</taxon>
        <taxon>asterids</taxon>
        <taxon>campanulids</taxon>
        <taxon>Apiales</taxon>
        <taxon>Apiaceae</taxon>
        <taxon>Apioideae</taxon>
        <taxon>Scandiceae</taxon>
        <taxon>Daucinae</taxon>
        <taxon>Daucus</taxon>
        <taxon>Daucus sect. Daucus</taxon>
    </lineage>
</organism>